<feature type="region of interest" description="Disordered" evidence="1">
    <location>
        <begin position="1"/>
        <end position="38"/>
    </location>
</feature>
<comment type="caution">
    <text evidence="2">The sequence shown here is derived from an EMBL/GenBank/DDBJ whole genome shotgun (WGS) entry which is preliminary data.</text>
</comment>
<name>A0AAV4AZY4_9GAST</name>
<accession>A0AAV4AZY4</accession>
<dbReference type="EMBL" id="BLXT01004371">
    <property type="protein sequence ID" value="GFO12073.1"/>
    <property type="molecule type" value="Genomic_DNA"/>
</dbReference>
<dbReference type="InterPro" id="IPR011735">
    <property type="entry name" value="WlaTC/HtrL_glycosyltransf"/>
</dbReference>
<sequence length="343" mass="38955">MGSETPNIGHRRTAPKKRRVPRNETDASGMPLPKRSWWGGPVEPTPINPLDITIVTMYLRLGIPIKRADGTVTQEKHYLEWMKTWGWLTNTVIAYFDDDEMLDAFKAIRKAQPAEKTIAIRINRTDLSSFDDLEDVRKIFTDPEYPKFDPYTLNAEWSCAVHAKYDALQMALDQGLVKTDTLAWLDIGLFKPLLKETVHKKNTPFTLELPDKFNGSKIGLCEVGPGDKISKLRPWEIIQKDLVWTAGGFVLGTKEKMQEFITSFKAAQDELLEHDMISSDMHTISAIYTPQMVKRGPPEAKAYICRDGWFGIRGTDTKYGCLAFLCKEAAETRAKRKGKEKAL</sequence>
<dbReference type="Proteomes" id="UP000735302">
    <property type="component" value="Unassembled WGS sequence"/>
</dbReference>
<keyword evidence="3" id="KW-1185">Reference proteome</keyword>
<evidence type="ECO:0000313" key="2">
    <source>
        <dbReference type="EMBL" id="GFO12073.1"/>
    </source>
</evidence>
<feature type="compositionally biased region" description="Basic residues" evidence="1">
    <location>
        <begin position="9"/>
        <end position="20"/>
    </location>
</feature>
<organism evidence="2 3">
    <name type="scientific">Plakobranchus ocellatus</name>
    <dbReference type="NCBI Taxonomy" id="259542"/>
    <lineage>
        <taxon>Eukaryota</taxon>
        <taxon>Metazoa</taxon>
        <taxon>Spiralia</taxon>
        <taxon>Lophotrochozoa</taxon>
        <taxon>Mollusca</taxon>
        <taxon>Gastropoda</taxon>
        <taxon>Heterobranchia</taxon>
        <taxon>Euthyneura</taxon>
        <taxon>Panpulmonata</taxon>
        <taxon>Sacoglossa</taxon>
        <taxon>Placobranchoidea</taxon>
        <taxon>Plakobranchidae</taxon>
        <taxon>Plakobranchus</taxon>
    </lineage>
</organism>
<proteinExistence type="predicted"/>
<reference evidence="2 3" key="1">
    <citation type="journal article" date="2021" name="Elife">
        <title>Chloroplast acquisition without the gene transfer in kleptoplastic sea slugs, Plakobranchus ocellatus.</title>
        <authorList>
            <person name="Maeda T."/>
            <person name="Takahashi S."/>
            <person name="Yoshida T."/>
            <person name="Shimamura S."/>
            <person name="Takaki Y."/>
            <person name="Nagai Y."/>
            <person name="Toyoda A."/>
            <person name="Suzuki Y."/>
            <person name="Arimoto A."/>
            <person name="Ishii H."/>
            <person name="Satoh N."/>
            <person name="Nishiyama T."/>
            <person name="Hasebe M."/>
            <person name="Maruyama T."/>
            <person name="Minagawa J."/>
            <person name="Obokata J."/>
            <person name="Shigenobu S."/>
        </authorList>
    </citation>
    <scope>NUCLEOTIDE SEQUENCE [LARGE SCALE GENOMIC DNA]</scope>
</reference>
<dbReference type="AlphaFoldDB" id="A0AAV4AZY4"/>
<dbReference type="Pfam" id="PF09612">
    <property type="entry name" value="HtrL_YibB"/>
    <property type="match status" value="1"/>
</dbReference>
<protein>
    <submittedName>
        <fullName evidence="2">Protein htrl</fullName>
    </submittedName>
</protein>
<evidence type="ECO:0000256" key="1">
    <source>
        <dbReference type="SAM" id="MobiDB-lite"/>
    </source>
</evidence>
<evidence type="ECO:0000313" key="3">
    <source>
        <dbReference type="Proteomes" id="UP000735302"/>
    </source>
</evidence>
<gene>
    <name evidence="2" type="ORF">PoB_003857800</name>
</gene>